<sequence length="301" mass="34487">MINSLKKGSTQQRINKYLDDLLGMKPENFQENLLLLLSSSSETAENIHVILATLKTIINLPDLQNNQDDRVVETAAVVRQVHSEVVELDEKVIYRLIVKLFVDRFQLFTPDLPEYEDMEHDQEVTEFWDVDPNFNFFAQGMVNYLKNSVTSNKLTIIQQVNRALLIHRYLSPKNSPRLWMELLKNKEEIAQQWSQLGRFDLECGNNYALLLDKTRQPSKSKQAAVAIAVAQKIHEGIPENELMAEIKKVTKKVLTKSTVSPSLVKQALLEFDLVEIKNDFVSPTVIVKRFAFSNDLLGDNS</sequence>
<reference evidence="1 2" key="1">
    <citation type="journal article" date="2015" name="Genome Announc.">
        <title>Expanding the biotechnology potential of lactobacilli through comparative genomics of 213 strains and associated genera.</title>
        <authorList>
            <person name="Sun Z."/>
            <person name="Harris H.M."/>
            <person name="McCann A."/>
            <person name="Guo C."/>
            <person name="Argimon S."/>
            <person name="Zhang W."/>
            <person name="Yang X."/>
            <person name="Jeffery I.B."/>
            <person name="Cooney J.C."/>
            <person name="Kagawa T.F."/>
            <person name="Liu W."/>
            <person name="Song Y."/>
            <person name="Salvetti E."/>
            <person name="Wrobel A."/>
            <person name="Rasinkangas P."/>
            <person name="Parkhill J."/>
            <person name="Rea M.C."/>
            <person name="O'Sullivan O."/>
            <person name="Ritari J."/>
            <person name="Douillard F.P."/>
            <person name="Paul Ross R."/>
            <person name="Yang R."/>
            <person name="Briner A.E."/>
            <person name="Felis G.E."/>
            <person name="de Vos W.M."/>
            <person name="Barrangou R."/>
            <person name="Klaenhammer T.R."/>
            <person name="Caufield P.W."/>
            <person name="Cui Y."/>
            <person name="Zhang H."/>
            <person name="O'Toole P.W."/>
        </authorList>
    </citation>
    <scope>NUCLEOTIDE SEQUENCE [LARGE SCALE GENOMIC DNA]</scope>
    <source>
        <strain evidence="1 2">DSM 14500</strain>
    </source>
</reference>
<dbReference type="STRING" id="1423770.FD29_GL001978"/>
<proteinExistence type="predicted"/>
<protein>
    <submittedName>
        <fullName evidence="1">Uncharacterized protein</fullName>
    </submittedName>
</protein>
<accession>A0A0R1QJ20</accession>
<dbReference type="PATRIC" id="fig|1423770.3.peg.2031"/>
<comment type="caution">
    <text evidence="1">The sequence shown here is derived from an EMBL/GenBank/DDBJ whole genome shotgun (WGS) entry which is preliminary data.</text>
</comment>
<keyword evidence="2" id="KW-1185">Reference proteome</keyword>
<organism evidence="1 2">
    <name type="scientific">Companilactobacillus mindensis DSM 14500</name>
    <dbReference type="NCBI Taxonomy" id="1423770"/>
    <lineage>
        <taxon>Bacteria</taxon>
        <taxon>Bacillati</taxon>
        <taxon>Bacillota</taxon>
        <taxon>Bacilli</taxon>
        <taxon>Lactobacillales</taxon>
        <taxon>Lactobacillaceae</taxon>
        <taxon>Companilactobacillus</taxon>
    </lineage>
</organism>
<dbReference type="Proteomes" id="UP000050872">
    <property type="component" value="Unassembled WGS sequence"/>
</dbReference>
<evidence type="ECO:0000313" key="1">
    <source>
        <dbReference type="EMBL" id="KRL44781.1"/>
    </source>
</evidence>
<dbReference type="EMBL" id="AZEZ01000032">
    <property type="protein sequence ID" value="KRL44781.1"/>
    <property type="molecule type" value="Genomic_DNA"/>
</dbReference>
<evidence type="ECO:0000313" key="2">
    <source>
        <dbReference type="Proteomes" id="UP000050872"/>
    </source>
</evidence>
<dbReference type="AlphaFoldDB" id="A0A0R1QJ20"/>
<gene>
    <name evidence="1" type="ORF">FD29_GL001978</name>
</gene>
<name>A0A0R1QJ20_9LACO</name>